<evidence type="ECO:0000259" key="12">
    <source>
        <dbReference type="Pfam" id="PF07715"/>
    </source>
</evidence>
<dbReference type="NCBIfam" id="TIGR04056">
    <property type="entry name" value="OMP_RagA_SusC"/>
    <property type="match status" value="1"/>
</dbReference>
<dbReference type="RefSeq" id="WP_142453576.1">
    <property type="nucleotide sequence ID" value="NZ_FXTP01000003.1"/>
</dbReference>
<evidence type="ECO:0000256" key="2">
    <source>
        <dbReference type="ARBA" id="ARBA00022448"/>
    </source>
</evidence>
<dbReference type="PROSITE" id="PS52016">
    <property type="entry name" value="TONB_DEPENDENT_REC_3"/>
    <property type="match status" value="1"/>
</dbReference>
<dbReference type="InterPro" id="IPR023996">
    <property type="entry name" value="TonB-dep_OMP_SusC/RagA"/>
</dbReference>
<dbReference type="InterPro" id="IPR012910">
    <property type="entry name" value="Plug_dom"/>
</dbReference>
<keyword evidence="14" id="KW-1185">Reference proteome</keyword>
<dbReference type="InterPro" id="IPR037066">
    <property type="entry name" value="Plug_dom_sf"/>
</dbReference>
<dbReference type="InterPro" id="IPR008969">
    <property type="entry name" value="CarboxyPept-like_regulatory"/>
</dbReference>
<evidence type="ECO:0000256" key="3">
    <source>
        <dbReference type="ARBA" id="ARBA00022452"/>
    </source>
</evidence>
<dbReference type="OrthoDB" id="9768177at2"/>
<evidence type="ECO:0000256" key="9">
    <source>
        <dbReference type="RuleBase" id="RU003357"/>
    </source>
</evidence>
<evidence type="ECO:0000313" key="13">
    <source>
        <dbReference type="EMBL" id="SMO51389.1"/>
    </source>
</evidence>
<keyword evidence="3 8" id="KW-1134">Transmembrane beta strand</keyword>
<keyword evidence="7 8" id="KW-0998">Cell outer membrane</keyword>
<feature type="signal peptide" evidence="10">
    <location>
        <begin position="1"/>
        <end position="39"/>
    </location>
</feature>
<keyword evidence="4 8" id="KW-0812">Transmembrane</keyword>
<feature type="chain" id="PRO_5022025184" evidence="10">
    <location>
        <begin position="40"/>
        <end position="1024"/>
    </location>
</feature>
<feature type="domain" description="TonB-dependent receptor-like beta-barrel" evidence="11">
    <location>
        <begin position="358"/>
        <end position="891"/>
    </location>
</feature>
<keyword evidence="10" id="KW-0732">Signal</keyword>
<dbReference type="EMBL" id="FXTP01000003">
    <property type="protein sequence ID" value="SMO51389.1"/>
    <property type="molecule type" value="Genomic_DNA"/>
</dbReference>
<dbReference type="InterPro" id="IPR000531">
    <property type="entry name" value="Beta-barrel_TonB"/>
</dbReference>
<dbReference type="SUPFAM" id="SSF56935">
    <property type="entry name" value="Porins"/>
    <property type="match status" value="1"/>
</dbReference>
<keyword evidence="5 9" id="KW-0798">TonB box</keyword>
<evidence type="ECO:0000256" key="1">
    <source>
        <dbReference type="ARBA" id="ARBA00004571"/>
    </source>
</evidence>
<dbReference type="Gene3D" id="2.60.40.1120">
    <property type="entry name" value="Carboxypeptidase-like, regulatory domain"/>
    <property type="match status" value="1"/>
</dbReference>
<dbReference type="InterPro" id="IPR023997">
    <property type="entry name" value="TonB-dep_OMP_SusC/RagA_CS"/>
</dbReference>
<evidence type="ECO:0000313" key="14">
    <source>
        <dbReference type="Proteomes" id="UP000317557"/>
    </source>
</evidence>
<dbReference type="SUPFAM" id="SSF49464">
    <property type="entry name" value="Carboxypeptidase regulatory domain-like"/>
    <property type="match status" value="1"/>
</dbReference>
<comment type="subcellular location">
    <subcellularLocation>
        <location evidence="1 8">Cell outer membrane</location>
        <topology evidence="1 8">Multi-pass membrane protein</topology>
    </subcellularLocation>
</comment>
<proteinExistence type="inferred from homology"/>
<dbReference type="Gene3D" id="2.170.130.10">
    <property type="entry name" value="TonB-dependent receptor, plug domain"/>
    <property type="match status" value="1"/>
</dbReference>
<organism evidence="13 14">
    <name type="scientific">Gracilimonas mengyeensis</name>
    <dbReference type="NCBI Taxonomy" id="1302730"/>
    <lineage>
        <taxon>Bacteria</taxon>
        <taxon>Pseudomonadati</taxon>
        <taxon>Balneolota</taxon>
        <taxon>Balneolia</taxon>
        <taxon>Balneolales</taxon>
        <taxon>Balneolaceae</taxon>
        <taxon>Gracilimonas</taxon>
    </lineage>
</organism>
<dbReference type="Gene3D" id="2.40.170.20">
    <property type="entry name" value="TonB-dependent receptor, beta-barrel domain"/>
    <property type="match status" value="1"/>
</dbReference>
<dbReference type="FunFam" id="2.170.130.10:FF:000008">
    <property type="entry name" value="SusC/RagA family TonB-linked outer membrane protein"/>
    <property type="match status" value="1"/>
</dbReference>
<evidence type="ECO:0000256" key="6">
    <source>
        <dbReference type="ARBA" id="ARBA00023136"/>
    </source>
</evidence>
<accession>A0A521BW36</accession>
<dbReference type="NCBIfam" id="TIGR04057">
    <property type="entry name" value="SusC_RagA_signa"/>
    <property type="match status" value="1"/>
</dbReference>
<keyword evidence="6 8" id="KW-0472">Membrane</keyword>
<dbReference type="Pfam" id="PF13715">
    <property type="entry name" value="CarbopepD_reg_2"/>
    <property type="match status" value="1"/>
</dbReference>
<dbReference type="InterPro" id="IPR036942">
    <property type="entry name" value="Beta-barrel_TonB_sf"/>
</dbReference>
<dbReference type="Pfam" id="PF07715">
    <property type="entry name" value="Plug"/>
    <property type="match status" value="1"/>
</dbReference>
<evidence type="ECO:0000256" key="5">
    <source>
        <dbReference type="ARBA" id="ARBA00023077"/>
    </source>
</evidence>
<name>A0A521BW36_9BACT</name>
<evidence type="ECO:0000256" key="8">
    <source>
        <dbReference type="PROSITE-ProRule" id="PRU01360"/>
    </source>
</evidence>
<dbReference type="Pfam" id="PF00593">
    <property type="entry name" value="TonB_dep_Rec_b-barrel"/>
    <property type="match status" value="1"/>
</dbReference>
<gene>
    <name evidence="13" type="ORF">SAMN06265219_103156</name>
</gene>
<feature type="domain" description="TonB-dependent receptor plug" evidence="12">
    <location>
        <begin position="133"/>
        <end position="238"/>
    </location>
</feature>
<reference evidence="13 14" key="1">
    <citation type="submission" date="2017-05" db="EMBL/GenBank/DDBJ databases">
        <authorList>
            <person name="Varghese N."/>
            <person name="Submissions S."/>
        </authorList>
    </citation>
    <scope>NUCLEOTIDE SEQUENCE [LARGE SCALE GENOMIC DNA]</scope>
    <source>
        <strain evidence="13 14">DSM 21985</strain>
    </source>
</reference>
<evidence type="ECO:0000256" key="4">
    <source>
        <dbReference type="ARBA" id="ARBA00022692"/>
    </source>
</evidence>
<evidence type="ECO:0000256" key="10">
    <source>
        <dbReference type="SAM" id="SignalP"/>
    </source>
</evidence>
<dbReference type="GO" id="GO:0009279">
    <property type="term" value="C:cell outer membrane"/>
    <property type="evidence" value="ECO:0007669"/>
    <property type="project" value="UniProtKB-SubCell"/>
</dbReference>
<evidence type="ECO:0000259" key="11">
    <source>
        <dbReference type="Pfam" id="PF00593"/>
    </source>
</evidence>
<dbReference type="Proteomes" id="UP000317557">
    <property type="component" value="Unassembled WGS sequence"/>
</dbReference>
<evidence type="ECO:0000256" key="7">
    <source>
        <dbReference type="ARBA" id="ARBA00023237"/>
    </source>
</evidence>
<sequence length="1024" mass="112808">MNTENRNTENKTSFGTPGMSAWMLSMLISLMLLAPNAMAQQQVTGTVIDAETEETLPGVNIRVKDTNRGTTTNAQGQFTIRLDSTQTVLVFSFVGFVTQEVDVANQTEVTVVMQPDVGELDELVVIGYGAVRKRDVTGSVSRVQADDIDDVTSLNAEQSLQGKVSGVQITTTSGAPGASAAVRIRGVGTFNNSSPIYVVDGVILDDISFLNPADIESMEILKDASATAIYGSRGANGVVLVQTKSGSSAKDGPVVTVSAEAGLQQLEREIDLLNGRQFAIIANEIRAGSYNNVDAVPNTNWQNQIFDIAPTQNHQVSISGSGERSDYYVSLGYYQQAGIIDKSNYERLSLKINNTYRINEQVKFGNNFTIAPYKQRVAPGVTFSAYRAQPLLEPYYDDGSFGVVYNVGNPLADLAYSNNYNSGVRFVGNVFGEVIVAEDFLIRSSFGTDAALNRNKNFTPAYTIYNPDGTASQQNNEYSDLFKGEGINYSWLWENTVNYIADFDKHQVNVVGGLTMQQTRSEVIRLSGQNVIRDGEDFWYIEPSYIVDEANNINMLSSIMNGVDPNQYYSMLSYLGRVVYSYDNKYMTTITMRRDGSSKFAEGNRWGTFPSFALGWNIDRESFMQEFETLSNLKLRASWGKIGNEKITYYDRFSRVDAGLLAVFGNPDAAYPGATYGKTGNPDLTWETTTQTDIGLEFGFWERRLTGEIDFYNRETDDILVELSTPGHLGNGQGERVRYNAASVLNRGIEFSLGWEDNFGELGYAVNVVGNTIHNEVQAIGGNAGIDSVLIGGGLANGQTVTRSTVGQPIGAFYGYKTDGIFQNQSELDSYPSMSQAGVGDLRFKDINGDGEINGDDRTFIGSPIPDFVYGFSVDLNYKNWDMSVGLQGQYGNEIFNGKNVVRPDPYNFEAHVWDRWTGEGTSNSEPRPSYGGYNYLPSDRFIQDGSYLRLRSLVIGYSLPVNLTEKLGLSRARVYMKGTNLFTWTKYTGYTPEIGSGDVLSNGIDTGIYPIPRVVYLGFNTTF</sequence>
<protein>
    <submittedName>
        <fullName evidence="13">TonB-linked outer membrane protein, SusC/RagA family</fullName>
    </submittedName>
</protein>
<keyword evidence="2 8" id="KW-0813">Transport</keyword>
<dbReference type="AlphaFoldDB" id="A0A521BW36"/>
<dbReference type="InterPro" id="IPR039426">
    <property type="entry name" value="TonB-dep_rcpt-like"/>
</dbReference>
<comment type="similarity">
    <text evidence="8 9">Belongs to the TonB-dependent receptor family.</text>
</comment>